<proteinExistence type="predicted"/>
<dbReference type="RefSeq" id="WP_129231937.1">
    <property type="nucleotide sequence ID" value="NZ_SDPO01000003.1"/>
</dbReference>
<protein>
    <submittedName>
        <fullName evidence="3">Uncharacterized protein</fullName>
    </submittedName>
</protein>
<feature type="compositionally biased region" description="Basic and acidic residues" evidence="1">
    <location>
        <begin position="1"/>
        <end position="17"/>
    </location>
</feature>
<reference evidence="3 4" key="1">
    <citation type="submission" date="2019-01" db="EMBL/GenBank/DDBJ databases">
        <authorList>
            <person name="Li J."/>
        </authorList>
    </citation>
    <scope>NUCLEOTIDE SEQUENCE [LARGE SCALE GENOMIC DNA]</scope>
    <source>
        <strain evidence="3 4">CCUG 35506</strain>
    </source>
</reference>
<organism evidence="3 4">
    <name type="scientific">Agromyces fucosus</name>
    <dbReference type="NCBI Taxonomy" id="41985"/>
    <lineage>
        <taxon>Bacteria</taxon>
        <taxon>Bacillati</taxon>
        <taxon>Actinomycetota</taxon>
        <taxon>Actinomycetes</taxon>
        <taxon>Micrococcales</taxon>
        <taxon>Microbacteriaceae</taxon>
        <taxon>Agromyces</taxon>
    </lineage>
</organism>
<dbReference type="OrthoDB" id="5007682at2"/>
<feature type="transmembrane region" description="Helical" evidence="2">
    <location>
        <begin position="35"/>
        <end position="54"/>
    </location>
</feature>
<evidence type="ECO:0000256" key="2">
    <source>
        <dbReference type="SAM" id="Phobius"/>
    </source>
</evidence>
<feature type="region of interest" description="Disordered" evidence="1">
    <location>
        <begin position="1"/>
        <end position="22"/>
    </location>
</feature>
<keyword evidence="2" id="KW-0812">Transmembrane</keyword>
<evidence type="ECO:0000313" key="3">
    <source>
        <dbReference type="EMBL" id="RXZ47546.1"/>
    </source>
</evidence>
<feature type="transmembrane region" description="Helical" evidence="2">
    <location>
        <begin position="60"/>
        <end position="81"/>
    </location>
</feature>
<feature type="transmembrane region" description="Helical" evidence="2">
    <location>
        <begin position="93"/>
        <end position="121"/>
    </location>
</feature>
<keyword evidence="2" id="KW-1133">Transmembrane helix</keyword>
<keyword evidence="4" id="KW-1185">Reference proteome</keyword>
<sequence>MGDAREPNGSEESDRPDGPWWTGEDEVGGIGFARFFAYTGLLMSIASLVIALVAPLEGDAFRTVWITGFAATSMWIAFMAAPRYRREGMRVSPAVPITMALGVLTIAIMIYAFAAIALASVGVELPAPAYWFGEPTGPSGVNV</sequence>
<gene>
    <name evidence="3" type="ORF">ESP57_13430</name>
</gene>
<evidence type="ECO:0000313" key="4">
    <source>
        <dbReference type="Proteomes" id="UP000292935"/>
    </source>
</evidence>
<dbReference type="EMBL" id="SDPO01000003">
    <property type="protein sequence ID" value="RXZ47546.1"/>
    <property type="molecule type" value="Genomic_DNA"/>
</dbReference>
<comment type="caution">
    <text evidence="3">The sequence shown here is derived from an EMBL/GenBank/DDBJ whole genome shotgun (WGS) entry which is preliminary data.</text>
</comment>
<accession>A0A4Q2JLF5</accession>
<evidence type="ECO:0000256" key="1">
    <source>
        <dbReference type="SAM" id="MobiDB-lite"/>
    </source>
</evidence>
<dbReference type="AlphaFoldDB" id="A0A4Q2JLF5"/>
<keyword evidence="2" id="KW-0472">Membrane</keyword>
<dbReference type="Proteomes" id="UP000292935">
    <property type="component" value="Unassembled WGS sequence"/>
</dbReference>
<name>A0A4Q2JLF5_9MICO</name>